<evidence type="ECO:0000313" key="2">
    <source>
        <dbReference type="EMBL" id="KAJ3485295.1"/>
    </source>
</evidence>
<reference evidence="2" key="1">
    <citation type="submission" date="2022-07" db="EMBL/GenBank/DDBJ databases">
        <title>Genome Sequence of Physisporinus lineatus.</title>
        <authorList>
            <person name="Buettner E."/>
        </authorList>
    </citation>
    <scope>NUCLEOTIDE SEQUENCE</scope>
    <source>
        <strain evidence="2">VT162</strain>
    </source>
</reference>
<accession>A0AAD5V5M3</accession>
<dbReference type="EMBL" id="JANAWD010000158">
    <property type="protein sequence ID" value="KAJ3485295.1"/>
    <property type="molecule type" value="Genomic_DNA"/>
</dbReference>
<feature type="region of interest" description="Disordered" evidence="1">
    <location>
        <begin position="61"/>
        <end position="84"/>
    </location>
</feature>
<protein>
    <submittedName>
        <fullName evidence="2">Uncharacterized protein</fullName>
    </submittedName>
</protein>
<comment type="caution">
    <text evidence="2">The sequence shown here is derived from an EMBL/GenBank/DDBJ whole genome shotgun (WGS) entry which is preliminary data.</text>
</comment>
<keyword evidence="3" id="KW-1185">Reference proteome</keyword>
<proteinExistence type="predicted"/>
<sequence length="341" mass="38205">MAALRILARASRSVSTPSLVVQRASQISLSNHVFVRDLHQTPVALKRKFAVSEGYDDIKSDDDGDMFGDGSSESSSDALNAKVSAGATRNGLRRKLSTTEREARFNKDLEFLSSRIGLKPRLKTPQPRHTAWQHLFQLAATREQMEQVVDLFPLWRDSKKQFTPVMAEGFVARCEEMRCPDLALQVFSDHPRYGFDLSSSKAARHLLHSLHLEHDLSQSITLVALFKLYELPMVTQDLVACALLMVACIKSKDKKATVVANSLVPELKKLLESKSPADWVVPKPKTPARTTLEGKEKSWLAWTLVKVEKALEEKGENVGWLRDWRKEAGHFRIVGPAIGLP</sequence>
<name>A0AAD5V5M3_9APHY</name>
<organism evidence="2 3">
    <name type="scientific">Meripilus lineatus</name>
    <dbReference type="NCBI Taxonomy" id="2056292"/>
    <lineage>
        <taxon>Eukaryota</taxon>
        <taxon>Fungi</taxon>
        <taxon>Dikarya</taxon>
        <taxon>Basidiomycota</taxon>
        <taxon>Agaricomycotina</taxon>
        <taxon>Agaricomycetes</taxon>
        <taxon>Polyporales</taxon>
        <taxon>Meripilaceae</taxon>
        <taxon>Meripilus</taxon>
    </lineage>
</organism>
<dbReference type="AlphaFoldDB" id="A0AAD5V5M3"/>
<dbReference type="Proteomes" id="UP001212997">
    <property type="component" value="Unassembled WGS sequence"/>
</dbReference>
<feature type="compositionally biased region" description="Low complexity" evidence="1">
    <location>
        <begin position="68"/>
        <end position="77"/>
    </location>
</feature>
<evidence type="ECO:0000313" key="3">
    <source>
        <dbReference type="Proteomes" id="UP001212997"/>
    </source>
</evidence>
<evidence type="ECO:0000256" key="1">
    <source>
        <dbReference type="SAM" id="MobiDB-lite"/>
    </source>
</evidence>
<gene>
    <name evidence="2" type="ORF">NLI96_g5048</name>
</gene>